<keyword evidence="1" id="KW-0853">WD repeat</keyword>
<organism evidence="4">
    <name type="scientific">viral metagenome</name>
    <dbReference type="NCBI Taxonomy" id="1070528"/>
    <lineage>
        <taxon>unclassified sequences</taxon>
        <taxon>metagenomes</taxon>
        <taxon>organismal metagenomes</taxon>
    </lineage>
</organism>
<dbReference type="EMBL" id="MN738786">
    <property type="protein sequence ID" value="QHT36776.1"/>
    <property type="molecule type" value="Genomic_DNA"/>
</dbReference>
<accession>A0A6C0F4Z9</accession>
<dbReference type="SMART" id="SM00320">
    <property type="entry name" value="WD40"/>
    <property type="match status" value="4"/>
</dbReference>
<reference evidence="4" key="1">
    <citation type="journal article" date="2020" name="Nature">
        <title>Giant virus diversity and host interactions through global metagenomics.</title>
        <authorList>
            <person name="Schulz F."/>
            <person name="Roux S."/>
            <person name="Paez-Espino D."/>
            <person name="Jungbluth S."/>
            <person name="Walsh D.A."/>
            <person name="Denef V.J."/>
            <person name="McMahon K.D."/>
            <person name="Konstantinidis K.T."/>
            <person name="Eloe-Fadrosh E.A."/>
            <person name="Kyrpides N.C."/>
            <person name="Woyke T."/>
        </authorList>
    </citation>
    <scope>NUCLEOTIDE SEQUENCE</scope>
    <source>
        <strain evidence="4">GVMAG-S-ERX555967-130</strain>
    </source>
</reference>
<dbReference type="PANTHER" id="PTHR22847:SF637">
    <property type="entry name" value="WD REPEAT DOMAIN 5B"/>
    <property type="match status" value="1"/>
</dbReference>
<dbReference type="Gene3D" id="2.130.10.10">
    <property type="entry name" value="YVTN repeat-like/Quinoprotein amine dehydrogenase"/>
    <property type="match status" value="2"/>
</dbReference>
<dbReference type="SUPFAM" id="SSF82171">
    <property type="entry name" value="DPP6 N-terminal domain-like"/>
    <property type="match status" value="1"/>
</dbReference>
<protein>
    <submittedName>
        <fullName evidence="4">Uncharacterized protein</fullName>
    </submittedName>
</protein>
<feature type="region of interest" description="Disordered" evidence="3">
    <location>
        <begin position="1"/>
        <end position="81"/>
    </location>
</feature>
<dbReference type="InterPro" id="IPR019775">
    <property type="entry name" value="WD40_repeat_CS"/>
</dbReference>
<dbReference type="AlphaFoldDB" id="A0A6C0F4Z9"/>
<dbReference type="PANTHER" id="PTHR22847">
    <property type="entry name" value="WD40 REPEAT PROTEIN"/>
    <property type="match status" value="1"/>
</dbReference>
<dbReference type="Pfam" id="PF00400">
    <property type="entry name" value="WD40"/>
    <property type="match status" value="1"/>
</dbReference>
<proteinExistence type="predicted"/>
<keyword evidence="2" id="KW-0677">Repeat</keyword>
<evidence type="ECO:0000256" key="3">
    <source>
        <dbReference type="SAM" id="MobiDB-lite"/>
    </source>
</evidence>
<evidence type="ECO:0000256" key="2">
    <source>
        <dbReference type="ARBA" id="ARBA00022737"/>
    </source>
</evidence>
<feature type="compositionally biased region" description="Basic residues" evidence="3">
    <location>
        <begin position="1"/>
        <end position="71"/>
    </location>
</feature>
<sequence length="485" mass="56039">MQSKRRLRRHNRRQSRRQTHKQSSRQTHKQSRRQSLRQSRRKSRRQRQSRRNIRTKGFRKNKRRYKKRSLRKSQLQTGGMKRGMKRLFGRKKKPETPVMDLISAVNGNDVVVWNVNTGKVVSTLRCESSVESVQFSPNGKSIITQNTGRGGYISVRAWEVSDGRNIAVIEVSGLLFVRYSQTHTDRGLIGIYSFDQDEGQKKLVIYDETLEPVEDYPEITVDFSGLYPRRLSQSYFVDFDCYPDVCDVKYIVGLAPRCIVLDTVNGETGSEISLSPTGIGCIHGSSVKFNHRGDNILLTCDNYLVIWELQADPATGENRWEVSWTHPESRTLNYAEFSPDDNKIITACNNGGVEVWELSANPDTGESQWVCRRVLREHIRRVNYAKFISDEKFMSSSDDGNVRVWELHTVPETDEMECKCIRILKMGVSMFQFGNRFNDIDYFIDTLFPLRLQQINLLSLLTESGVSHDQCQAILSIKFDDLQRK</sequence>
<dbReference type="InterPro" id="IPR015943">
    <property type="entry name" value="WD40/YVTN_repeat-like_dom_sf"/>
</dbReference>
<name>A0A6C0F4Z9_9ZZZZ</name>
<dbReference type="PROSITE" id="PS50082">
    <property type="entry name" value="WD_REPEATS_2"/>
    <property type="match status" value="1"/>
</dbReference>
<evidence type="ECO:0000313" key="4">
    <source>
        <dbReference type="EMBL" id="QHT36776.1"/>
    </source>
</evidence>
<dbReference type="PROSITE" id="PS00678">
    <property type="entry name" value="WD_REPEATS_1"/>
    <property type="match status" value="1"/>
</dbReference>
<dbReference type="InterPro" id="IPR001680">
    <property type="entry name" value="WD40_rpt"/>
</dbReference>
<evidence type="ECO:0000256" key="1">
    <source>
        <dbReference type="ARBA" id="ARBA00022574"/>
    </source>
</evidence>